<feature type="region of interest" description="Disordered" evidence="1">
    <location>
        <begin position="46"/>
        <end position="67"/>
    </location>
</feature>
<evidence type="ECO:0000313" key="3">
    <source>
        <dbReference type="EMBL" id="KAI8581690.1"/>
    </source>
</evidence>
<proteinExistence type="predicted"/>
<evidence type="ECO:0000256" key="1">
    <source>
        <dbReference type="SAM" id="MobiDB-lite"/>
    </source>
</evidence>
<gene>
    <name evidence="3" type="ORF">K450DRAFT_230742</name>
</gene>
<dbReference type="InterPro" id="IPR049163">
    <property type="entry name" value="Pif1-like_2B_dom"/>
</dbReference>
<feature type="domain" description="DNA helicase Pif1-like 2B" evidence="2">
    <location>
        <begin position="3"/>
        <end position="35"/>
    </location>
</feature>
<accession>A0AAD5EER3</accession>
<dbReference type="AlphaFoldDB" id="A0AAD5EER3"/>
<protein>
    <recommendedName>
        <fullName evidence="2">DNA helicase Pif1-like 2B domain-containing protein</fullName>
    </recommendedName>
</protein>
<dbReference type="GeneID" id="75912645"/>
<reference evidence="3" key="1">
    <citation type="submission" date="2021-06" db="EMBL/GenBank/DDBJ databases">
        <authorList>
            <consortium name="DOE Joint Genome Institute"/>
            <person name="Mondo S.J."/>
            <person name="Amses K.R."/>
            <person name="Simmons D.R."/>
            <person name="Longcore J.E."/>
            <person name="Seto K."/>
            <person name="Alves G.H."/>
            <person name="Bonds A.E."/>
            <person name="Quandt C.A."/>
            <person name="Davis W.J."/>
            <person name="Chang Y."/>
            <person name="Letcher P.M."/>
            <person name="Powell M.J."/>
            <person name="Kuo A."/>
            <person name="Labutti K."/>
            <person name="Pangilinan J."/>
            <person name="Andreopoulos W."/>
            <person name="Tritt A."/>
            <person name="Riley R."/>
            <person name="Hundley H."/>
            <person name="Johnson J."/>
            <person name="Lipzen A."/>
            <person name="Barry K."/>
            <person name="Berbee M.L."/>
            <person name="Buchler N.E."/>
            <person name="Grigoriev I.V."/>
            <person name="Spatafora J.W."/>
            <person name="Stajich J.E."/>
            <person name="James T.Y."/>
        </authorList>
    </citation>
    <scope>NUCLEOTIDE SEQUENCE</scope>
    <source>
        <strain evidence="3">AG</strain>
    </source>
</reference>
<dbReference type="Proteomes" id="UP001206595">
    <property type="component" value="Unassembled WGS sequence"/>
</dbReference>
<comment type="caution">
    <text evidence="3">The sequence shown here is derived from an EMBL/GenBank/DDBJ whole genome shotgun (WGS) entry which is preliminary data.</text>
</comment>
<dbReference type="RefSeq" id="XP_051446694.1">
    <property type="nucleotide sequence ID" value="XM_051587300.1"/>
</dbReference>
<dbReference type="Pfam" id="PF21530">
    <property type="entry name" value="Pif1_2B_dom"/>
    <property type="match status" value="1"/>
</dbReference>
<reference evidence="3" key="2">
    <citation type="journal article" date="2022" name="Proc. Natl. Acad. Sci. U.S.A.">
        <title>Diploid-dominant life cycles characterize the early evolution of Fungi.</title>
        <authorList>
            <person name="Amses K.R."/>
            <person name="Simmons D.R."/>
            <person name="Longcore J.E."/>
            <person name="Mondo S.J."/>
            <person name="Seto K."/>
            <person name="Jeronimo G.H."/>
            <person name="Bonds A.E."/>
            <person name="Quandt C.A."/>
            <person name="Davis W.J."/>
            <person name="Chang Y."/>
            <person name="Federici B.A."/>
            <person name="Kuo A."/>
            <person name="LaButti K."/>
            <person name="Pangilinan J."/>
            <person name="Andreopoulos W."/>
            <person name="Tritt A."/>
            <person name="Riley R."/>
            <person name="Hundley H."/>
            <person name="Johnson J."/>
            <person name="Lipzen A."/>
            <person name="Barry K."/>
            <person name="Lang B.F."/>
            <person name="Cuomo C.A."/>
            <person name="Buchler N.E."/>
            <person name="Grigoriev I.V."/>
            <person name="Spatafora J.W."/>
            <person name="Stajich J.E."/>
            <person name="James T.Y."/>
        </authorList>
    </citation>
    <scope>NUCLEOTIDE SEQUENCE</scope>
    <source>
        <strain evidence="3">AG</strain>
    </source>
</reference>
<keyword evidence="4" id="KW-1185">Reference proteome</keyword>
<sequence>MAPVELELKMDAQVMLIKNLTPSLVNGSTGIIIGFTNEGQFTSESSIQSRLLEKERSSNTPGGGRKEEMIIPTEVYPIVRFVNGQEVVIQPERWEVELPGQCLARGVL</sequence>
<organism evidence="3 4">
    <name type="scientific">Umbelopsis ramanniana AG</name>
    <dbReference type="NCBI Taxonomy" id="1314678"/>
    <lineage>
        <taxon>Eukaryota</taxon>
        <taxon>Fungi</taxon>
        <taxon>Fungi incertae sedis</taxon>
        <taxon>Mucoromycota</taxon>
        <taxon>Mucoromycotina</taxon>
        <taxon>Umbelopsidomycetes</taxon>
        <taxon>Umbelopsidales</taxon>
        <taxon>Umbelopsidaceae</taxon>
        <taxon>Umbelopsis</taxon>
    </lineage>
</organism>
<evidence type="ECO:0000259" key="2">
    <source>
        <dbReference type="Pfam" id="PF21530"/>
    </source>
</evidence>
<dbReference type="EMBL" id="MU620904">
    <property type="protein sequence ID" value="KAI8581690.1"/>
    <property type="molecule type" value="Genomic_DNA"/>
</dbReference>
<evidence type="ECO:0000313" key="4">
    <source>
        <dbReference type="Proteomes" id="UP001206595"/>
    </source>
</evidence>
<name>A0AAD5EER3_UMBRA</name>